<feature type="binding site" evidence="2">
    <location>
        <position position="80"/>
    </location>
    <ligand>
        <name>Cu cation</name>
        <dbReference type="ChEBI" id="CHEBI:23378"/>
    </ligand>
</feature>
<feature type="disulfide bond" description="Redox-active" evidence="3">
    <location>
        <begin position="76"/>
        <end position="80"/>
    </location>
</feature>
<dbReference type="SUPFAM" id="SSF52833">
    <property type="entry name" value="Thioredoxin-like"/>
    <property type="match status" value="1"/>
</dbReference>
<sequence>MARNKRDTSLRKVQLAALGVTIAALAAMVWVALRGPEGGPDLGQGDYALQATDGTPFTEATLHGRPSAVFFGYTHCPDVCPTTLGDVAGWQRDLDSAASQLRIFFVTVDPERDTLPMLRDYLSWTDGVIGVTGPRPEIDKAIAAFRIYARKVPGQGSDYTMDHTASVMLFDSDGRFVEKIAYQEPIETVLPKLHRLIGIEH</sequence>
<comment type="similarity">
    <text evidence="1">Belongs to the SCO1/2 family.</text>
</comment>
<dbReference type="PANTHER" id="PTHR12151">
    <property type="entry name" value="ELECTRON TRANSPORT PROTIN SCO1/SENC FAMILY MEMBER"/>
    <property type="match status" value="1"/>
</dbReference>
<dbReference type="PANTHER" id="PTHR12151:SF25">
    <property type="entry name" value="LINALOOL DEHYDRATASE_ISOMERASE DOMAIN-CONTAINING PROTEIN"/>
    <property type="match status" value="1"/>
</dbReference>
<dbReference type="STRING" id="1105367.CG50_15515"/>
<dbReference type="Proteomes" id="UP000028824">
    <property type="component" value="Unassembled WGS sequence"/>
</dbReference>
<dbReference type="RefSeq" id="WP_036636374.1">
    <property type="nucleotide sequence ID" value="NZ_JFZB01000009.1"/>
</dbReference>
<dbReference type="InterPro" id="IPR036249">
    <property type="entry name" value="Thioredoxin-like_sf"/>
</dbReference>
<dbReference type="GO" id="GO:0046872">
    <property type="term" value="F:metal ion binding"/>
    <property type="evidence" value="ECO:0007669"/>
    <property type="project" value="UniProtKB-KW"/>
</dbReference>
<dbReference type="Pfam" id="PF02630">
    <property type="entry name" value="SCO1-SenC"/>
    <property type="match status" value="1"/>
</dbReference>
<dbReference type="InterPro" id="IPR003782">
    <property type="entry name" value="SCO1/SenC"/>
</dbReference>
<name>A0A086XZH6_9RHOB</name>
<evidence type="ECO:0000256" key="3">
    <source>
        <dbReference type="PIRSR" id="PIRSR603782-2"/>
    </source>
</evidence>
<dbReference type="CDD" id="cd02968">
    <property type="entry name" value="SCO"/>
    <property type="match status" value="1"/>
</dbReference>
<keyword evidence="5" id="KW-1185">Reference proteome</keyword>
<organism evidence="4 5">
    <name type="scientific">Paenirhodobacter enshiensis</name>
    <dbReference type="NCBI Taxonomy" id="1105367"/>
    <lineage>
        <taxon>Bacteria</taxon>
        <taxon>Pseudomonadati</taxon>
        <taxon>Pseudomonadota</taxon>
        <taxon>Alphaproteobacteria</taxon>
        <taxon>Rhodobacterales</taxon>
        <taxon>Rhodobacter group</taxon>
        <taxon>Paenirhodobacter</taxon>
    </lineage>
</organism>
<keyword evidence="2" id="KW-0479">Metal-binding</keyword>
<dbReference type="OrthoDB" id="9790194at2"/>
<evidence type="ECO:0000313" key="5">
    <source>
        <dbReference type="Proteomes" id="UP000028824"/>
    </source>
</evidence>
<proteinExistence type="inferred from homology"/>
<dbReference type="eggNOG" id="COG1999">
    <property type="taxonomic scope" value="Bacteria"/>
</dbReference>
<keyword evidence="3" id="KW-1015">Disulfide bond</keyword>
<evidence type="ECO:0000256" key="1">
    <source>
        <dbReference type="ARBA" id="ARBA00010996"/>
    </source>
</evidence>
<gene>
    <name evidence="4" type="ORF">CG50_15515</name>
</gene>
<feature type="binding site" evidence="2">
    <location>
        <position position="76"/>
    </location>
    <ligand>
        <name>Cu cation</name>
        <dbReference type="ChEBI" id="CHEBI:23378"/>
    </ligand>
</feature>
<dbReference type="AlphaFoldDB" id="A0A086XZH6"/>
<reference evidence="4 5" key="1">
    <citation type="submission" date="2014-03" db="EMBL/GenBank/DDBJ databases">
        <title>Genome of Paenirhodobacter enshiensis DW2-9.</title>
        <authorList>
            <person name="Wang D."/>
            <person name="Wang G."/>
        </authorList>
    </citation>
    <scope>NUCLEOTIDE SEQUENCE [LARGE SCALE GENOMIC DNA]</scope>
    <source>
        <strain evidence="4 5">DW2-9</strain>
    </source>
</reference>
<keyword evidence="2" id="KW-0186">Copper</keyword>
<protein>
    <submittedName>
        <fullName evidence="4">Electron transporter SenC</fullName>
    </submittedName>
</protein>
<dbReference type="EMBL" id="JFZB01000009">
    <property type="protein sequence ID" value="KFI27426.1"/>
    <property type="molecule type" value="Genomic_DNA"/>
</dbReference>
<dbReference type="Gene3D" id="3.40.30.10">
    <property type="entry name" value="Glutaredoxin"/>
    <property type="match status" value="1"/>
</dbReference>
<evidence type="ECO:0000256" key="2">
    <source>
        <dbReference type="PIRSR" id="PIRSR603782-1"/>
    </source>
</evidence>
<feature type="binding site" evidence="2">
    <location>
        <position position="163"/>
    </location>
    <ligand>
        <name>Cu cation</name>
        <dbReference type="ChEBI" id="CHEBI:23378"/>
    </ligand>
</feature>
<accession>A0A086XZH6</accession>
<evidence type="ECO:0000313" key="4">
    <source>
        <dbReference type="EMBL" id="KFI27426.1"/>
    </source>
</evidence>
<comment type="caution">
    <text evidence="4">The sequence shown here is derived from an EMBL/GenBank/DDBJ whole genome shotgun (WGS) entry which is preliminary data.</text>
</comment>